<feature type="compositionally biased region" description="Low complexity" evidence="3">
    <location>
        <begin position="1"/>
        <end position="11"/>
    </location>
</feature>
<dbReference type="InterPro" id="IPR020846">
    <property type="entry name" value="MFS_dom"/>
</dbReference>
<dbReference type="SUPFAM" id="SSF103473">
    <property type="entry name" value="MFS general substrate transporter"/>
    <property type="match status" value="1"/>
</dbReference>
<feature type="transmembrane region" description="Helical" evidence="4">
    <location>
        <begin position="267"/>
        <end position="285"/>
    </location>
</feature>
<feature type="transmembrane region" description="Helical" evidence="4">
    <location>
        <begin position="99"/>
        <end position="115"/>
    </location>
</feature>
<gene>
    <name evidence="6" type="ORF">BJX67DRAFT_387128</name>
</gene>
<protein>
    <submittedName>
        <fullName evidence="6">MFS general substrate transporter</fullName>
    </submittedName>
</protein>
<comment type="subcellular location">
    <subcellularLocation>
        <location evidence="1">Membrane</location>
        <topology evidence="1">Multi-pass membrane protein</topology>
    </subcellularLocation>
</comment>
<keyword evidence="7" id="KW-1185">Reference proteome</keyword>
<dbReference type="PROSITE" id="PS50850">
    <property type="entry name" value="MFS"/>
    <property type="match status" value="1"/>
</dbReference>
<feature type="transmembrane region" description="Helical" evidence="4">
    <location>
        <begin position="297"/>
        <end position="315"/>
    </location>
</feature>
<dbReference type="EMBL" id="JBFXLQ010000011">
    <property type="protein sequence ID" value="KAL2869030.1"/>
    <property type="molecule type" value="Genomic_DNA"/>
</dbReference>
<dbReference type="RefSeq" id="XP_070888009.1">
    <property type="nucleotide sequence ID" value="XM_071034184.1"/>
</dbReference>
<name>A0ABR4LWW7_9EURO</name>
<dbReference type="PANTHER" id="PTHR11360:SF177">
    <property type="entry name" value="RIBOFLAVIN TRANSPORTER MCH5"/>
    <property type="match status" value="1"/>
</dbReference>
<keyword evidence="4" id="KW-0812">Transmembrane</keyword>
<dbReference type="GeneID" id="98149256"/>
<dbReference type="Proteomes" id="UP001610432">
    <property type="component" value="Unassembled WGS sequence"/>
</dbReference>
<dbReference type="Gene3D" id="1.20.1250.20">
    <property type="entry name" value="MFS general substrate transporter like domains"/>
    <property type="match status" value="2"/>
</dbReference>
<evidence type="ECO:0000256" key="2">
    <source>
        <dbReference type="ARBA" id="ARBA00006727"/>
    </source>
</evidence>
<feature type="transmembrane region" description="Helical" evidence="4">
    <location>
        <begin position="29"/>
        <end position="50"/>
    </location>
</feature>
<feature type="transmembrane region" description="Helical" evidence="4">
    <location>
        <begin position="234"/>
        <end position="255"/>
    </location>
</feature>
<feature type="transmembrane region" description="Helical" evidence="4">
    <location>
        <begin position="321"/>
        <end position="340"/>
    </location>
</feature>
<dbReference type="PANTHER" id="PTHR11360">
    <property type="entry name" value="MONOCARBOXYLATE TRANSPORTER"/>
    <property type="match status" value="1"/>
</dbReference>
<feature type="transmembrane region" description="Helical" evidence="4">
    <location>
        <begin position="391"/>
        <end position="413"/>
    </location>
</feature>
<evidence type="ECO:0000256" key="3">
    <source>
        <dbReference type="SAM" id="MobiDB-lite"/>
    </source>
</evidence>
<evidence type="ECO:0000313" key="7">
    <source>
        <dbReference type="Proteomes" id="UP001610432"/>
    </source>
</evidence>
<dbReference type="CDD" id="cd17352">
    <property type="entry name" value="MFS_MCT_SLC16"/>
    <property type="match status" value="1"/>
</dbReference>
<evidence type="ECO:0000313" key="6">
    <source>
        <dbReference type="EMBL" id="KAL2869030.1"/>
    </source>
</evidence>
<accession>A0ABR4LWW7</accession>
<feature type="transmembrane region" description="Helical" evidence="4">
    <location>
        <begin position="156"/>
        <end position="176"/>
    </location>
</feature>
<reference evidence="6 7" key="1">
    <citation type="submission" date="2024-07" db="EMBL/GenBank/DDBJ databases">
        <title>Section-level genome sequencing and comparative genomics of Aspergillus sections Usti and Cavernicolus.</title>
        <authorList>
            <consortium name="Lawrence Berkeley National Laboratory"/>
            <person name="Nybo J.L."/>
            <person name="Vesth T.C."/>
            <person name="Theobald S."/>
            <person name="Frisvad J.C."/>
            <person name="Larsen T.O."/>
            <person name="Kjaerboelling I."/>
            <person name="Rothschild-Mancinelli K."/>
            <person name="Lyhne E.K."/>
            <person name="Kogle M.E."/>
            <person name="Barry K."/>
            <person name="Clum A."/>
            <person name="Na H."/>
            <person name="Ledsgaard L."/>
            <person name="Lin J."/>
            <person name="Lipzen A."/>
            <person name="Kuo A."/>
            <person name="Riley R."/>
            <person name="Mondo S."/>
            <person name="Labutti K."/>
            <person name="Haridas S."/>
            <person name="Pangalinan J."/>
            <person name="Salamov A.A."/>
            <person name="Simmons B.A."/>
            <person name="Magnuson J.K."/>
            <person name="Chen J."/>
            <person name="Drula E."/>
            <person name="Henrissat B."/>
            <person name="Wiebenga A."/>
            <person name="Lubbers R.J."/>
            <person name="Gomes A.C."/>
            <person name="Macurrencykelacurrency M.R."/>
            <person name="Stajich J."/>
            <person name="Grigoriev I.V."/>
            <person name="Mortensen U.H."/>
            <person name="De Vries R.P."/>
            <person name="Baker S.E."/>
            <person name="Andersen M.R."/>
        </authorList>
    </citation>
    <scope>NUCLEOTIDE SEQUENCE [LARGE SCALE GENOMIC DNA]</scope>
    <source>
        <strain evidence="6 7">CBS 449.75</strain>
    </source>
</reference>
<feature type="domain" description="Major facilitator superfamily (MFS) profile" evidence="5">
    <location>
        <begin position="28"/>
        <end position="420"/>
    </location>
</feature>
<feature type="transmembrane region" description="Helical" evidence="4">
    <location>
        <begin position="188"/>
        <end position="213"/>
    </location>
</feature>
<keyword evidence="4" id="KW-0472">Membrane</keyword>
<dbReference type="Pfam" id="PF07690">
    <property type="entry name" value="MFS_1"/>
    <property type="match status" value="1"/>
</dbReference>
<feature type="transmembrane region" description="Helical" evidence="4">
    <location>
        <begin position="121"/>
        <end position="144"/>
    </location>
</feature>
<dbReference type="InterPro" id="IPR011701">
    <property type="entry name" value="MFS"/>
</dbReference>
<evidence type="ECO:0000256" key="1">
    <source>
        <dbReference type="ARBA" id="ARBA00004141"/>
    </source>
</evidence>
<dbReference type="InterPro" id="IPR036259">
    <property type="entry name" value="MFS_trans_sf"/>
</dbReference>
<feature type="transmembrane region" description="Helical" evidence="4">
    <location>
        <begin position="352"/>
        <end position="371"/>
    </location>
</feature>
<evidence type="ECO:0000259" key="5">
    <source>
        <dbReference type="PROSITE" id="PS50850"/>
    </source>
</evidence>
<feature type="transmembrane region" description="Helical" evidence="4">
    <location>
        <begin position="70"/>
        <end position="92"/>
    </location>
</feature>
<evidence type="ECO:0000256" key="4">
    <source>
        <dbReference type="SAM" id="Phobius"/>
    </source>
</evidence>
<keyword evidence="4" id="KW-1133">Transmembrane helix</keyword>
<sequence>MATKEPVVETTPETKFEADAGPPDGGSRAWLVVVGGFLTYFVTFGLLNSFGTFQAYYGETLLPGRNASEISWIGSLQLFLLFIGGLVFGPIFDTKGSKILFIPGTLIFSLSLMMASLCREYYQFILAQSILFGIGDAMLFYPTISAIPHWFREKRGLAMGTVVAGSSLGGIAWPLIMERLFDVVGFPWTLRIVGFISLALLAPACFMVVPRLPPGKSGGVPKEDLIASLKDLRYWLTVAGMLFVMWGMFIPFYYIPLFAIDNGVDSTYANTLVSILNVGSFVGRIVSGALADKIGKFNMAIVCSLLSAALILLLHCIHTEGAITAFTFLYGFASGGLISLQSACVAQITKNMRIIGIMIGVMMAVCSLGALTGNPIGGALESTPSGTVPAWVDFAGVMMFAGTVLLVGARLLIDSGPLRAI</sequence>
<organism evidence="6 7">
    <name type="scientific">Aspergillus lucknowensis</name>
    <dbReference type="NCBI Taxonomy" id="176173"/>
    <lineage>
        <taxon>Eukaryota</taxon>
        <taxon>Fungi</taxon>
        <taxon>Dikarya</taxon>
        <taxon>Ascomycota</taxon>
        <taxon>Pezizomycotina</taxon>
        <taxon>Eurotiomycetes</taxon>
        <taxon>Eurotiomycetidae</taxon>
        <taxon>Eurotiales</taxon>
        <taxon>Aspergillaceae</taxon>
        <taxon>Aspergillus</taxon>
        <taxon>Aspergillus subgen. Nidulantes</taxon>
    </lineage>
</organism>
<feature type="region of interest" description="Disordered" evidence="3">
    <location>
        <begin position="1"/>
        <end position="21"/>
    </location>
</feature>
<proteinExistence type="inferred from homology"/>
<comment type="caution">
    <text evidence="6">The sequence shown here is derived from an EMBL/GenBank/DDBJ whole genome shotgun (WGS) entry which is preliminary data.</text>
</comment>
<dbReference type="InterPro" id="IPR050327">
    <property type="entry name" value="Proton-linked_MCT"/>
</dbReference>
<comment type="similarity">
    <text evidence="2">Belongs to the major facilitator superfamily. Monocarboxylate porter (TC 2.A.1.13) family.</text>
</comment>